<feature type="compositionally biased region" description="Polar residues" evidence="1">
    <location>
        <begin position="245"/>
        <end position="267"/>
    </location>
</feature>
<feature type="compositionally biased region" description="Basic and acidic residues" evidence="1">
    <location>
        <begin position="1206"/>
        <end position="1228"/>
    </location>
</feature>
<feature type="region of interest" description="Disordered" evidence="1">
    <location>
        <begin position="1107"/>
        <end position="1176"/>
    </location>
</feature>
<feature type="compositionally biased region" description="Basic and acidic residues" evidence="1">
    <location>
        <begin position="754"/>
        <end position="766"/>
    </location>
</feature>
<dbReference type="EMBL" id="QGKY02001015">
    <property type="protein sequence ID" value="KAF2571246.1"/>
    <property type="molecule type" value="Genomic_DNA"/>
</dbReference>
<feature type="compositionally biased region" description="Basic and acidic residues" evidence="1">
    <location>
        <begin position="1007"/>
        <end position="1019"/>
    </location>
</feature>
<name>A0A8S9IQK2_BRACR</name>
<protein>
    <submittedName>
        <fullName evidence="3">Uncharacterized protein</fullName>
    </submittedName>
</protein>
<comment type="caution">
    <text evidence="3">The sequence shown here is derived from an EMBL/GenBank/DDBJ whole genome shotgun (WGS) entry which is preliminary data.</text>
</comment>
<accession>A0A8S9IQK2</accession>
<sequence>MGIDVKETCAIIWKVIGFSMSTSIKFMRNHPILSLVSMFLLALYILLPSLLFVLIYSSPVLACVVVYAREKLGLRFSGSSSGPESCEGEKKGGRCHLRQQRSVRRNARMKVEEWDSQTSDEEKDKVILTSLYNDLLGRTPQFEESPKAIETNVVEEEKDKAFAEEDSRMSSQDLGYLNVEEEPMVCNCEVNEEKHDDKEETISNVNEHGISEVERNKRLESLIARRRTRRLFKLALDQHNKLQAEETTSPTQNNNLHITVPRNNNNNSFEKRRSYQSGLQVPGSAPSVMLQARSPFDIPYDPQEERPNLTGDSFDQEFSFFNPNDMFLCRHESFCRFAHFSPEHAQCMNSPVPASDISTTRKLLDLDNEYMDHNEQNIPCYVKPVTTKDDESGKNGDVEVNHETDTSEEDDDTSSCSEESEAELNRFNKAELREAISHSMDKFPGFLVNQARNDIPSPLPRGLLAPRLDDNNMFYARRGASSHNRTFSIASDMQVEVSELGSPPTTVDWLDDWSNGGESYTYDTDIDREIIRGEESRKRVSQQCESRSGTGTKEDDNGLVTKPYQKCLSDEHLRTADEMSLLDRRSQTRENFEMRPSRSSDVPKARSYGKLDGLLFHTSVSLSSITEEPETILDSVDARNTENMNGLTKEFTDQIFPTSTDSSMKNLVDEEVVDVQQLEHDDLCGPPKIMDSNIIDHQQKDQTLNIIQGEHDTEENAKPKEYEAAQGVLDASLTSPYVESFEIEIREEEPDLDNSTKEVTQQREDEALQGDLMSSPKLQESVVMEENGQELVKNSDENVKPMEQEETHDVLDAFLIHPCTQLSEEYGNAKNDSDVILIQVQDGNNSTSDDSTDQQFSKEGESSGLLKDLHAESTQESNNIVNIEEESIGSEDAPNSQPWTQQQGTCSSQKPEHDEIISQDIAKDVEYENTEPMEYEADQSVLDSSLDTPCVDSFKREMKEEEEEEEEEEDNFTKAVTEQTEDKALQGDLTNSHFLTNLQESEVMEENDPKLVKTSDKSAKLVEQEKTHDVLEASSSPPYTQLVEDYENAKNDCDVTLLKVQDGNHSTLDESTDQKFSNSGLLKDLHAEPTQEYNNIVNVKGELIGLEDAHDSQGSQPWTQQNGTDSSELISPRTLEITQRPEHDVSQDIAKDKVATEAKDSTDTEKNDEENLKHEHVIEEDVEKELLTLQSLHHNTGLTAREDDEESKKVVEAVHNSETKTSKTETDP</sequence>
<feature type="region of interest" description="Disordered" evidence="1">
    <location>
        <begin position="746"/>
        <end position="768"/>
    </location>
</feature>
<keyword evidence="2" id="KW-1133">Transmembrane helix</keyword>
<feature type="region of interest" description="Disordered" evidence="1">
    <location>
        <begin position="533"/>
        <end position="563"/>
    </location>
</feature>
<feature type="compositionally biased region" description="Basic and acidic residues" evidence="1">
    <location>
        <begin position="386"/>
        <end position="405"/>
    </location>
</feature>
<feature type="compositionally biased region" description="Polar residues" evidence="1">
    <location>
        <begin position="893"/>
        <end position="909"/>
    </location>
</feature>
<feature type="region of interest" description="Disordered" evidence="1">
    <location>
        <begin position="375"/>
        <end position="421"/>
    </location>
</feature>
<feature type="compositionally biased region" description="Basic and acidic residues" evidence="1">
    <location>
        <begin position="856"/>
        <end position="873"/>
    </location>
</feature>
<feature type="compositionally biased region" description="Acidic residues" evidence="1">
    <location>
        <begin position="406"/>
        <end position="421"/>
    </location>
</feature>
<keyword evidence="2" id="KW-0472">Membrane</keyword>
<feature type="region of interest" description="Disordered" evidence="1">
    <location>
        <begin position="843"/>
        <end position="1019"/>
    </location>
</feature>
<evidence type="ECO:0000256" key="1">
    <source>
        <dbReference type="SAM" id="MobiDB-lite"/>
    </source>
</evidence>
<feature type="compositionally biased region" description="Low complexity" evidence="1">
    <location>
        <begin position="844"/>
        <end position="855"/>
    </location>
</feature>
<feature type="compositionally biased region" description="Polar residues" evidence="1">
    <location>
        <begin position="1112"/>
        <end position="1129"/>
    </location>
</feature>
<evidence type="ECO:0000256" key="2">
    <source>
        <dbReference type="SAM" id="Phobius"/>
    </source>
</evidence>
<feature type="region of interest" description="Disordered" evidence="1">
    <location>
        <begin position="243"/>
        <end position="267"/>
    </location>
</feature>
<keyword evidence="2" id="KW-0812">Transmembrane</keyword>
<organism evidence="3">
    <name type="scientific">Brassica cretica</name>
    <name type="common">Mustard</name>
    <dbReference type="NCBI Taxonomy" id="69181"/>
    <lineage>
        <taxon>Eukaryota</taxon>
        <taxon>Viridiplantae</taxon>
        <taxon>Streptophyta</taxon>
        <taxon>Embryophyta</taxon>
        <taxon>Tracheophyta</taxon>
        <taxon>Spermatophyta</taxon>
        <taxon>Magnoliopsida</taxon>
        <taxon>eudicotyledons</taxon>
        <taxon>Gunneridae</taxon>
        <taxon>Pentapetalae</taxon>
        <taxon>rosids</taxon>
        <taxon>malvids</taxon>
        <taxon>Brassicales</taxon>
        <taxon>Brassicaceae</taxon>
        <taxon>Brassiceae</taxon>
        <taxon>Brassica</taxon>
    </lineage>
</organism>
<feature type="region of interest" description="Disordered" evidence="1">
    <location>
        <begin position="1193"/>
        <end position="1228"/>
    </location>
</feature>
<feature type="compositionally biased region" description="Polar residues" evidence="1">
    <location>
        <begin position="988"/>
        <end position="1000"/>
    </location>
</feature>
<feature type="region of interest" description="Disordered" evidence="1">
    <location>
        <begin position="578"/>
        <end position="604"/>
    </location>
</feature>
<feature type="compositionally biased region" description="Basic and acidic residues" evidence="1">
    <location>
        <begin position="910"/>
        <end position="926"/>
    </location>
</feature>
<reference evidence="3" key="1">
    <citation type="submission" date="2019-12" db="EMBL/GenBank/DDBJ databases">
        <title>Genome sequencing and annotation of Brassica cretica.</title>
        <authorList>
            <person name="Studholme D.J."/>
            <person name="Sarris P.F."/>
        </authorList>
    </citation>
    <scope>NUCLEOTIDE SEQUENCE</scope>
    <source>
        <strain evidence="3">PFS-102/07</strain>
        <tissue evidence="3">Leaf</tissue>
    </source>
</reference>
<dbReference type="AlphaFoldDB" id="A0A8S9IQK2"/>
<gene>
    <name evidence="3" type="ORF">F2Q70_00005471</name>
</gene>
<feature type="compositionally biased region" description="Acidic residues" evidence="1">
    <location>
        <begin position="927"/>
        <end position="937"/>
    </location>
</feature>
<feature type="compositionally biased region" description="Polar residues" evidence="1">
    <location>
        <begin position="541"/>
        <end position="551"/>
    </location>
</feature>
<evidence type="ECO:0000313" key="3">
    <source>
        <dbReference type="EMBL" id="KAF2571246.1"/>
    </source>
</evidence>
<feature type="compositionally biased region" description="Basic and acidic residues" evidence="1">
    <location>
        <begin position="1139"/>
        <end position="1176"/>
    </location>
</feature>
<feature type="compositionally biased region" description="Acidic residues" evidence="1">
    <location>
        <begin position="960"/>
        <end position="970"/>
    </location>
</feature>
<feature type="transmembrane region" description="Helical" evidence="2">
    <location>
        <begin position="32"/>
        <end position="56"/>
    </location>
</feature>
<dbReference type="PANTHER" id="PTHR33870:SF19">
    <property type="entry name" value="LRR PROTEIN"/>
    <property type="match status" value="1"/>
</dbReference>
<proteinExistence type="predicted"/>
<dbReference type="PANTHER" id="PTHR33870">
    <property type="entry name" value="CARDIOMYOPATHY-ASSOCIATED PROTEIN"/>
    <property type="match status" value="1"/>
</dbReference>